<comment type="subcellular location">
    <subcellularLocation>
        <location evidence="1">Membrane</location>
        <topology evidence="1">Single-pass type II membrane protein</topology>
    </subcellularLocation>
</comment>
<evidence type="ECO:0000256" key="3">
    <source>
        <dbReference type="ARBA" id="ARBA00022692"/>
    </source>
</evidence>
<evidence type="ECO:0000256" key="13">
    <source>
        <dbReference type="ARBA" id="ARBA00068555"/>
    </source>
</evidence>
<dbReference type="GO" id="GO:0030246">
    <property type="term" value="F:carbohydrate binding"/>
    <property type="evidence" value="ECO:0007669"/>
    <property type="project" value="UniProtKB-KW"/>
</dbReference>
<keyword evidence="5" id="KW-0735">Signal-anchor</keyword>
<dbReference type="Gene3D" id="3.10.100.10">
    <property type="entry name" value="Mannose-Binding Protein A, subunit A"/>
    <property type="match status" value="1"/>
</dbReference>
<dbReference type="CTD" id="51266"/>
<evidence type="ECO:0000259" key="16">
    <source>
        <dbReference type="PROSITE" id="PS50041"/>
    </source>
</evidence>
<evidence type="ECO:0000313" key="17">
    <source>
        <dbReference type="Proteomes" id="UP000515126"/>
    </source>
</evidence>
<dbReference type="Pfam" id="PF00059">
    <property type="entry name" value="Lectin_C"/>
    <property type="match status" value="1"/>
</dbReference>
<evidence type="ECO:0000256" key="1">
    <source>
        <dbReference type="ARBA" id="ARBA00004606"/>
    </source>
</evidence>
<dbReference type="FunFam" id="3.10.100.10:FF:000083">
    <property type="entry name" value="C-type lectin domain family 1 member B"/>
    <property type="match status" value="1"/>
</dbReference>
<evidence type="ECO:0000256" key="10">
    <source>
        <dbReference type="ARBA" id="ARBA00023180"/>
    </source>
</evidence>
<dbReference type="GO" id="GO:0007166">
    <property type="term" value="P:cell surface receptor signaling pathway"/>
    <property type="evidence" value="ECO:0007669"/>
    <property type="project" value="UniProtKB-ARBA"/>
</dbReference>
<dbReference type="InterPro" id="IPR001304">
    <property type="entry name" value="C-type_lectin-like"/>
</dbReference>
<evidence type="ECO:0000256" key="7">
    <source>
        <dbReference type="ARBA" id="ARBA00023136"/>
    </source>
</evidence>
<dbReference type="GO" id="GO:0009986">
    <property type="term" value="C:cell surface"/>
    <property type="evidence" value="ECO:0007669"/>
    <property type="project" value="Ensembl"/>
</dbReference>
<protein>
    <recommendedName>
        <fullName evidence="13">C-type lectin domain family 1 member B</fullName>
    </recommendedName>
    <alternativeName>
        <fullName evidence="14">C-type lectin-like receptor 2</fullName>
    </alternativeName>
</protein>
<keyword evidence="4" id="KW-0430">Lectin</keyword>
<feature type="domain" description="C-type lectin" evidence="16">
    <location>
        <begin position="109"/>
        <end position="217"/>
    </location>
</feature>
<dbReference type="KEGG" id="mcal:110296716"/>
<evidence type="ECO:0000256" key="12">
    <source>
        <dbReference type="ARBA" id="ARBA00062903"/>
    </source>
</evidence>
<dbReference type="GO" id="GO:0030220">
    <property type="term" value="P:platelet formation"/>
    <property type="evidence" value="ECO:0007669"/>
    <property type="project" value="Ensembl"/>
</dbReference>
<keyword evidence="6 15" id="KW-1133">Transmembrane helix</keyword>
<evidence type="ECO:0000256" key="4">
    <source>
        <dbReference type="ARBA" id="ARBA00022734"/>
    </source>
</evidence>
<evidence type="ECO:0000256" key="8">
    <source>
        <dbReference type="ARBA" id="ARBA00023157"/>
    </source>
</evidence>
<keyword evidence="7 15" id="KW-0472">Membrane</keyword>
<comment type="subunit">
    <text evidence="12">Homodimer. Interacts (via cytoplasmic domain) with RACK1; promotes CLEC1B ubiquitination and proteasome-mediated degradation. Interacts (dimer) with SYK (via SH2 domains). Interacts with PDPN; the interaction is independent of CLEC1B glycosylation and activates CLEC1B.</text>
</comment>
<evidence type="ECO:0000256" key="5">
    <source>
        <dbReference type="ARBA" id="ARBA00022968"/>
    </source>
</evidence>
<keyword evidence="2" id="KW-0597">Phosphoprotein</keyword>
<evidence type="ECO:0000256" key="6">
    <source>
        <dbReference type="ARBA" id="ARBA00022989"/>
    </source>
</evidence>
<keyword evidence="10" id="KW-0325">Glycoprotein</keyword>
<keyword evidence="17" id="KW-1185">Reference proteome</keyword>
<evidence type="ECO:0000256" key="9">
    <source>
        <dbReference type="ARBA" id="ARBA00023170"/>
    </source>
</evidence>
<proteinExistence type="predicted"/>
<dbReference type="PANTHER" id="PTHR46490:SF2">
    <property type="entry name" value="C-TYPE LECTIN DOMAIN FAMILY 1 MEMBER B"/>
    <property type="match status" value="1"/>
</dbReference>
<dbReference type="PANTHER" id="PTHR46490">
    <property type="entry name" value="C-TYPE LECTIN DOMAIN FAMILY 12 MEMBER A-RELATED"/>
    <property type="match status" value="1"/>
</dbReference>
<evidence type="ECO:0000256" key="11">
    <source>
        <dbReference type="ARBA" id="ARBA00053548"/>
    </source>
</evidence>
<dbReference type="CDD" id="cd03593">
    <property type="entry name" value="CLECT_NK_receptors_like"/>
    <property type="match status" value="1"/>
</dbReference>
<dbReference type="InterPro" id="IPR033992">
    <property type="entry name" value="NKR-like_CTLD"/>
</dbReference>
<dbReference type="SUPFAM" id="SSF56436">
    <property type="entry name" value="C-type lectin-like"/>
    <property type="match status" value="1"/>
</dbReference>
<gene>
    <name evidence="18" type="primary">Clec1b</name>
</gene>
<evidence type="ECO:0000256" key="15">
    <source>
        <dbReference type="SAM" id="Phobius"/>
    </source>
</evidence>
<reference evidence="18" key="1">
    <citation type="submission" date="2025-08" db="UniProtKB">
        <authorList>
            <consortium name="RefSeq"/>
        </authorList>
    </citation>
    <scope>IDENTIFICATION</scope>
</reference>
<dbReference type="GeneID" id="110296716"/>
<evidence type="ECO:0000256" key="14">
    <source>
        <dbReference type="ARBA" id="ARBA00080402"/>
    </source>
</evidence>
<dbReference type="RefSeq" id="XP_021021118.1">
    <property type="nucleotide sequence ID" value="XM_021165459.1"/>
</dbReference>
<dbReference type="PROSITE" id="PS50041">
    <property type="entry name" value="C_TYPE_LECTIN_2"/>
    <property type="match status" value="1"/>
</dbReference>
<accession>A0A6P5PRS7</accession>
<dbReference type="InterPro" id="IPR016186">
    <property type="entry name" value="C-type_lectin-like/link_sf"/>
</dbReference>
<keyword evidence="3 15" id="KW-0812">Transmembrane</keyword>
<dbReference type="InterPro" id="IPR052309">
    <property type="entry name" value="C-type_Lectin_Domain_Fam1"/>
</dbReference>
<organism evidence="17 18">
    <name type="scientific">Mus caroli</name>
    <name type="common">Ryukyu mouse</name>
    <name type="synonym">Ricefield mouse</name>
    <dbReference type="NCBI Taxonomy" id="10089"/>
    <lineage>
        <taxon>Eukaryota</taxon>
        <taxon>Metazoa</taxon>
        <taxon>Chordata</taxon>
        <taxon>Craniata</taxon>
        <taxon>Vertebrata</taxon>
        <taxon>Euteleostomi</taxon>
        <taxon>Mammalia</taxon>
        <taxon>Eutheria</taxon>
        <taxon>Euarchontoglires</taxon>
        <taxon>Glires</taxon>
        <taxon>Rodentia</taxon>
        <taxon>Myomorpha</taxon>
        <taxon>Muroidea</taxon>
        <taxon>Muridae</taxon>
        <taxon>Murinae</taxon>
        <taxon>Mus</taxon>
        <taxon>Mus</taxon>
    </lineage>
</organism>
<comment type="function">
    <text evidence="11">C-type lectin-like receptor that functions as a platelet receptor for the lymphatic endothelial marker, PDPN. After ligand activation, signals via sequential activation of SRC and SYK tyrosine kinases leading to activation of PLCG2.</text>
</comment>
<feature type="transmembrane region" description="Helical" evidence="15">
    <location>
        <begin position="28"/>
        <end position="52"/>
    </location>
</feature>
<keyword evidence="9" id="KW-0675">Receptor</keyword>
<dbReference type="InterPro" id="IPR016187">
    <property type="entry name" value="CTDL_fold"/>
</dbReference>
<dbReference type="Proteomes" id="UP000515126">
    <property type="component" value="Chromosome 6"/>
</dbReference>
<dbReference type="GO" id="GO:0005886">
    <property type="term" value="C:plasma membrane"/>
    <property type="evidence" value="ECO:0007669"/>
    <property type="project" value="Ensembl"/>
</dbReference>
<dbReference type="GO" id="GO:0004888">
    <property type="term" value="F:transmembrane signaling receptor activity"/>
    <property type="evidence" value="ECO:0007669"/>
    <property type="project" value="Ensembl"/>
</dbReference>
<name>A0A6P5PRS7_MUSCR</name>
<dbReference type="AlphaFoldDB" id="A0A6P5PRS7"/>
<sequence>MQDEDGYITLNIKPRKQALSSAEPASSWWRVAALVLLISSMGLVVGLVALGIMSVTQQKYLLAEKENLSATLQQLAKKFCQELIRQSEIKTKSTFEHKCSPCATKWRYHGDSCYGFFRRNLTWEESKQYCTEQNATLVKTASQSTLDYIAERITSVRWIGLSRQNSKKDWMWEDSSVLRKNGINLSGNTEENMNCAYLHNGKIHPASCKERHYLICERNAGMTRVDQLL</sequence>
<evidence type="ECO:0000256" key="2">
    <source>
        <dbReference type="ARBA" id="ARBA00022553"/>
    </source>
</evidence>
<dbReference type="SMART" id="SM00034">
    <property type="entry name" value="CLECT"/>
    <property type="match status" value="1"/>
</dbReference>
<evidence type="ECO:0000313" key="18">
    <source>
        <dbReference type="RefSeq" id="XP_021021118.1"/>
    </source>
</evidence>
<keyword evidence="8" id="KW-1015">Disulfide bond</keyword>